<evidence type="ECO:0000256" key="1">
    <source>
        <dbReference type="SAM" id="MobiDB-lite"/>
    </source>
</evidence>
<feature type="compositionally biased region" description="Pro residues" evidence="1">
    <location>
        <begin position="149"/>
        <end position="159"/>
    </location>
</feature>
<dbReference type="EMBL" id="JAEQNE010000007">
    <property type="protein sequence ID" value="MBL0394154.1"/>
    <property type="molecule type" value="Genomic_DNA"/>
</dbReference>
<proteinExistence type="predicted"/>
<accession>A0A936Z556</accession>
<keyword evidence="2" id="KW-0732">Signal</keyword>
<comment type="caution">
    <text evidence="3">The sequence shown here is derived from an EMBL/GenBank/DDBJ whole genome shotgun (WGS) entry which is preliminary data.</text>
</comment>
<reference evidence="3 4" key="1">
    <citation type="journal article" date="2017" name="Int. J. Syst. Evol. Microbiol.">
        <title>Ramlibacter monticola sp. nov., isolated from forest soil.</title>
        <authorList>
            <person name="Chaudhary D.K."/>
            <person name="Kim J."/>
        </authorList>
    </citation>
    <scope>NUCLEOTIDE SEQUENCE [LARGE SCALE GENOMIC DNA]</scope>
    <source>
        <strain evidence="3 4">KACC 19175</strain>
    </source>
</reference>
<evidence type="ECO:0000313" key="3">
    <source>
        <dbReference type="EMBL" id="MBL0394154.1"/>
    </source>
</evidence>
<evidence type="ECO:0000256" key="2">
    <source>
        <dbReference type="SAM" id="SignalP"/>
    </source>
</evidence>
<sequence>MKANAIRFSKFCAGVVLSAAVVACGGGGGESIIDSGISAAMNFLSGGAFKDVDSLVVALDGDNLVIQDFGTSNLGTNPGVLPLGTPLVSGISCDAISCTGQVLSPKFNNGVLENFTRETGTITKQDDTEFVINSASLGAKKYTKLPSGPASPAPQPSPSPSNGGTGSLAASATCEQWWAALVNRKLTWVSANGGPDYPTSFPGATLTFSGSGQDMRWELAGPSFPRVVLGRTYDWLPGRSGTLTLTDKFPTQKLCRFYLSFDREWWSGAWNGIEYVFWAHSLSDGKMRFVLNPDTPNTPFDWVFTVN</sequence>
<name>A0A936Z556_9BURK</name>
<dbReference type="AlphaFoldDB" id="A0A936Z556"/>
<dbReference type="RefSeq" id="WP_201676819.1">
    <property type="nucleotide sequence ID" value="NZ_JAEQNE010000007.1"/>
</dbReference>
<feature type="region of interest" description="Disordered" evidence="1">
    <location>
        <begin position="143"/>
        <end position="168"/>
    </location>
</feature>
<organism evidence="3 4">
    <name type="scientific">Ramlibacter monticola</name>
    <dbReference type="NCBI Taxonomy" id="1926872"/>
    <lineage>
        <taxon>Bacteria</taxon>
        <taxon>Pseudomonadati</taxon>
        <taxon>Pseudomonadota</taxon>
        <taxon>Betaproteobacteria</taxon>
        <taxon>Burkholderiales</taxon>
        <taxon>Comamonadaceae</taxon>
        <taxon>Ramlibacter</taxon>
    </lineage>
</organism>
<feature type="chain" id="PRO_5036737301" description="Lipoprotein" evidence="2">
    <location>
        <begin position="24"/>
        <end position="307"/>
    </location>
</feature>
<feature type="signal peptide" evidence="2">
    <location>
        <begin position="1"/>
        <end position="23"/>
    </location>
</feature>
<keyword evidence="4" id="KW-1185">Reference proteome</keyword>
<protein>
    <recommendedName>
        <fullName evidence="5">Lipoprotein</fullName>
    </recommendedName>
</protein>
<dbReference type="Proteomes" id="UP000599109">
    <property type="component" value="Unassembled WGS sequence"/>
</dbReference>
<evidence type="ECO:0008006" key="5">
    <source>
        <dbReference type="Google" id="ProtNLM"/>
    </source>
</evidence>
<gene>
    <name evidence="3" type="ORF">JJ685_23645</name>
</gene>
<dbReference type="PROSITE" id="PS51257">
    <property type="entry name" value="PROKAR_LIPOPROTEIN"/>
    <property type="match status" value="1"/>
</dbReference>
<evidence type="ECO:0000313" key="4">
    <source>
        <dbReference type="Proteomes" id="UP000599109"/>
    </source>
</evidence>